<dbReference type="Proteomes" id="UP000193144">
    <property type="component" value="Unassembled WGS sequence"/>
</dbReference>
<evidence type="ECO:0000256" key="3">
    <source>
        <dbReference type="SAM" id="SignalP"/>
    </source>
</evidence>
<feature type="chain" id="PRO_5012237472" evidence="3">
    <location>
        <begin position="23"/>
        <end position="785"/>
    </location>
</feature>
<proteinExistence type="predicted"/>
<comment type="caution">
    <text evidence="4">The sequence shown here is derived from an EMBL/GenBank/DDBJ whole genome shotgun (WGS) entry which is preliminary data.</text>
</comment>
<feature type="compositionally biased region" description="Low complexity" evidence="2">
    <location>
        <begin position="148"/>
        <end position="212"/>
    </location>
</feature>
<dbReference type="PANTHER" id="PTHR13037:SF24">
    <property type="entry name" value="POLYCOMB PROTEIN PCL-RELATED"/>
    <property type="match status" value="1"/>
</dbReference>
<keyword evidence="1" id="KW-0945">Host-virus interaction</keyword>
<evidence type="ECO:0000256" key="2">
    <source>
        <dbReference type="SAM" id="MobiDB-lite"/>
    </source>
</evidence>
<keyword evidence="5" id="KW-1185">Reference proteome</keyword>
<organism evidence="4 5">
    <name type="scientific">Clohesyomyces aquaticus</name>
    <dbReference type="NCBI Taxonomy" id="1231657"/>
    <lineage>
        <taxon>Eukaryota</taxon>
        <taxon>Fungi</taxon>
        <taxon>Dikarya</taxon>
        <taxon>Ascomycota</taxon>
        <taxon>Pezizomycotina</taxon>
        <taxon>Dothideomycetes</taxon>
        <taxon>Pleosporomycetidae</taxon>
        <taxon>Pleosporales</taxon>
        <taxon>Lindgomycetaceae</taxon>
        <taxon>Clohesyomyces</taxon>
    </lineage>
</organism>
<evidence type="ECO:0000256" key="1">
    <source>
        <dbReference type="ARBA" id="ARBA00022581"/>
    </source>
</evidence>
<dbReference type="PROSITE" id="PS51257">
    <property type="entry name" value="PROKAR_LIPOPROTEIN"/>
    <property type="match status" value="1"/>
</dbReference>
<dbReference type="OrthoDB" id="3797690at2759"/>
<feature type="region of interest" description="Disordered" evidence="2">
    <location>
        <begin position="40"/>
        <end position="212"/>
    </location>
</feature>
<protein>
    <submittedName>
        <fullName evidence="4">Uncharacterized protein</fullName>
    </submittedName>
</protein>
<reference evidence="4 5" key="1">
    <citation type="submission" date="2016-07" db="EMBL/GenBank/DDBJ databases">
        <title>Pervasive Adenine N6-methylation of Active Genes in Fungi.</title>
        <authorList>
            <consortium name="DOE Joint Genome Institute"/>
            <person name="Mondo S.J."/>
            <person name="Dannebaum R.O."/>
            <person name="Kuo R.C."/>
            <person name="Labutti K."/>
            <person name="Haridas S."/>
            <person name="Kuo A."/>
            <person name="Salamov A."/>
            <person name="Ahrendt S.R."/>
            <person name="Lipzen A."/>
            <person name="Sullivan W."/>
            <person name="Andreopoulos W.B."/>
            <person name="Clum A."/>
            <person name="Lindquist E."/>
            <person name="Daum C."/>
            <person name="Ramamoorthy G.K."/>
            <person name="Gryganskyi A."/>
            <person name="Culley D."/>
            <person name="Magnuson J.K."/>
            <person name="James T.Y."/>
            <person name="O'Malley M.A."/>
            <person name="Stajich J.E."/>
            <person name="Spatafora J.W."/>
            <person name="Visel A."/>
            <person name="Grigoriev I.V."/>
        </authorList>
    </citation>
    <scope>NUCLEOTIDE SEQUENCE [LARGE SCALE GENOMIC DNA]</scope>
    <source>
        <strain evidence="4 5">CBS 115471</strain>
    </source>
</reference>
<dbReference type="PANTHER" id="PTHR13037">
    <property type="entry name" value="FORMIN"/>
    <property type="match status" value="1"/>
</dbReference>
<feature type="signal peptide" evidence="3">
    <location>
        <begin position="1"/>
        <end position="22"/>
    </location>
</feature>
<evidence type="ECO:0000313" key="5">
    <source>
        <dbReference type="Proteomes" id="UP000193144"/>
    </source>
</evidence>
<dbReference type="SUPFAM" id="SSF101447">
    <property type="entry name" value="Formin homology 2 domain (FH2 domain)"/>
    <property type="match status" value="1"/>
</dbReference>
<name>A0A1Y2A659_9PLEO</name>
<dbReference type="EMBL" id="MCFA01000012">
    <property type="protein sequence ID" value="ORY17525.1"/>
    <property type="molecule type" value="Genomic_DNA"/>
</dbReference>
<accession>A0A1Y2A659</accession>
<evidence type="ECO:0000313" key="4">
    <source>
        <dbReference type="EMBL" id="ORY17525.1"/>
    </source>
</evidence>
<feature type="compositionally biased region" description="Pro residues" evidence="2">
    <location>
        <begin position="58"/>
        <end position="121"/>
    </location>
</feature>
<dbReference type="PRINTS" id="PR01217">
    <property type="entry name" value="PRICHEXTENSN"/>
</dbReference>
<keyword evidence="3" id="KW-0732">Signal</keyword>
<gene>
    <name evidence="4" type="ORF">BCR34DRAFT_583669</name>
</gene>
<feature type="compositionally biased region" description="Low complexity" evidence="2">
    <location>
        <begin position="122"/>
        <end position="139"/>
    </location>
</feature>
<sequence>MHTLSLRSFLLLCAFAFACLQALTIPEQHRSSLSLRDLKLENSVEPLDLDRRAKKPPTKPPPPPPPPPKSNPPPPPPPPTSKAAPPPPPPSSAPPPPPPPASSNPPPPPPASSNPPPPSSSSPPKGSPSSALSATPASSIVPSTSNLVPSTSISGSTLSSAVSSSSSSVSSGSLSSSASSISLSSSVSSDASSSSPSVAPSSSSLSSDPLSPSASTVLSTVSGSLTSPSQSAASSSFDSSLSASAISGSPTASGSVSLSSVSSSVQSSVSASAISGSITSSASISDSTSLSSTSTISSSSSVVIDYVHPTTAVNTCDLLGVDCYEDWDEFDGVFDDSDDTNSTAPFANNTRRALTKRGDRDFKATIPPVGTLPFQSLGYPGPKALFTGRNGAGVSAHSFSFKSNDLDDFSIEDFNNPSNPGDYVVEHIIELQSIKLFIEAAVGNPGSIKLSKTVPAQFFQDWWTVTLDENDVATRSQPKITQAKFSDKERTLNNLIFQSLGSSFNRADFVLCQPEINSYKKSVWIGESPMGDKRFQAYADDVAIGGADERDHLSALRTTLAVYSYLNHAEVKSRLQSAVANVETELSNVKHLTKEDHDLAGLWIEFMSALLLRTEKNGRDWLTKSITYSNNAYQKELDNLLALQKKLKPDSQLTQAEKLARDKKVDALTKERTTLDQAARKADRDVEDSEKRLHGYTSDVAAARAKKDTAAENAAKTKREAEKKVLEQAKTAKYEADKKVNLKNREMHVLYRQVLDKIIDAIKKDMKTLDGYSAATKKISMPSAT</sequence>
<dbReference type="AlphaFoldDB" id="A0A1Y2A659"/>